<dbReference type="EMBL" id="QWEZ01000001">
    <property type="protein sequence ID" value="RRJ83557.1"/>
    <property type="molecule type" value="Genomic_DNA"/>
</dbReference>
<keyword evidence="2" id="KW-1185">Reference proteome</keyword>
<evidence type="ECO:0000313" key="2">
    <source>
        <dbReference type="Proteomes" id="UP000280792"/>
    </source>
</evidence>
<comment type="caution">
    <text evidence="1">The sequence shown here is derived from an EMBL/GenBank/DDBJ whole genome shotgun (WGS) entry which is preliminary data.</text>
</comment>
<gene>
    <name evidence="1" type="ORF">D0544_00060</name>
</gene>
<dbReference type="Proteomes" id="UP000280792">
    <property type="component" value="Unassembled WGS sequence"/>
</dbReference>
<name>A0A3P3VMJ0_9GAMM</name>
<organism evidence="1 2">
    <name type="scientific">Aestuariirhabdus litorea</name>
    <dbReference type="NCBI Taxonomy" id="2528527"/>
    <lineage>
        <taxon>Bacteria</taxon>
        <taxon>Pseudomonadati</taxon>
        <taxon>Pseudomonadota</taxon>
        <taxon>Gammaproteobacteria</taxon>
        <taxon>Oceanospirillales</taxon>
        <taxon>Aestuariirhabdaceae</taxon>
        <taxon>Aestuariirhabdus</taxon>
    </lineage>
</organism>
<evidence type="ECO:0000313" key="1">
    <source>
        <dbReference type="EMBL" id="RRJ83557.1"/>
    </source>
</evidence>
<dbReference type="AlphaFoldDB" id="A0A3P3VMJ0"/>
<protein>
    <submittedName>
        <fullName evidence="1">Uncharacterized protein</fullName>
    </submittedName>
</protein>
<reference evidence="1 2" key="1">
    <citation type="submission" date="2018-08" db="EMBL/GenBank/DDBJ databases">
        <authorList>
            <person name="Khan S.A."/>
        </authorList>
    </citation>
    <scope>NUCLEOTIDE SEQUENCE [LARGE SCALE GENOMIC DNA]</scope>
    <source>
        <strain evidence="1 2">GTF-13</strain>
    </source>
</reference>
<accession>A0A3P3VMJ0</accession>
<reference evidence="1 2" key="2">
    <citation type="submission" date="2018-12" db="EMBL/GenBank/DDBJ databases">
        <title>Simiduia agarivorans gen. nov., sp. nov., a marine, agarolytic bacterium isolated from shallow coastal water from Keelung, Taiwan.</title>
        <authorList>
            <person name="Shieh W.Y."/>
        </authorList>
    </citation>
    <scope>NUCLEOTIDE SEQUENCE [LARGE SCALE GENOMIC DNA]</scope>
    <source>
        <strain evidence="1 2">GTF-13</strain>
    </source>
</reference>
<sequence>MGLLLSAGLLHGEEVRSTDPLCGLYSQRVAEILYSPTALWQRTGQPLQAIRLVEDLEAQGRYCAAPPRIQSHGPGSALLCAELDRLFRRHSGYLARQWAVSESDGQSLSLFQLMGEKRGRYCPGALPLAIDPLRGLTRALSFTLLTDPSIPALPASAPLPAASLPASGPRLSMGWYYLGGSAGLHPHYR</sequence>
<proteinExistence type="predicted"/>